<gene>
    <name evidence="1" type="ORF">AOG27_13235</name>
</gene>
<organism evidence="1 2">
    <name type="scientific">Pseudoalteromonas lipolytica</name>
    <dbReference type="NCBI Taxonomy" id="570156"/>
    <lineage>
        <taxon>Bacteria</taxon>
        <taxon>Pseudomonadati</taxon>
        <taxon>Pseudomonadota</taxon>
        <taxon>Gammaproteobacteria</taxon>
        <taxon>Alteromonadales</taxon>
        <taxon>Pseudoalteromonadaceae</taxon>
        <taxon>Pseudoalteromonas</taxon>
    </lineage>
</organism>
<dbReference type="Proteomes" id="UP000050378">
    <property type="component" value="Unassembled WGS sequence"/>
</dbReference>
<evidence type="ECO:0000313" key="2">
    <source>
        <dbReference type="Proteomes" id="UP000050378"/>
    </source>
</evidence>
<sequence>MNITHVLYEITATSTYDFRNLDVQNNFKAFFHSQLLFLELRQQSSMNLPHVLPEIKTFFFMIVRTYKFISAAEQPKVNDLAI</sequence>
<dbReference type="AlphaFoldDB" id="A0A0P7E6R4"/>
<accession>A0A0P7E6R4</accession>
<name>A0A0P7E6R4_9GAMM</name>
<comment type="caution">
    <text evidence="1">The sequence shown here is derived from an EMBL/GenBank/DDBJ whole genome shotgun (WGS) entry which is preliminary data.</text>
</comment>
<protein>
    <submittedName>
        <fullName evidence="1">Uncharacterized protein</fullName>
    </submittedName>
</protein>
<dbReference type="PATRIC" id="fig|570156.3.peg.3749"/>
<proteinExistence type="predicted"/>
<evidence type="ECO:0000313" key="1">
    <source>
        <dbReference type="EMBL" id="KPM83036.1"/>
    </source>
</evidence>
<dbReference type="EMBL" id="LJTC01000008">
    <property type="protein sequence ID" value="KPM83036.1"/>
    <property type="molecule type" value="Genomic_DNA"/>
</dbReference>
<dbReference type="STRING" id="570156.AOG27_13235"/>
<reference evidence="1 2" key="1">
    <citation type="submission" date="2015-09" db="EMBL/GenBank/DDBJ databases">
        <title>Draft Genome Sequence of Pseudoalteromonas lipolytica UCD-48B.</title>
        <authorList>
            <person name="Krusor M."/>
            <person name="Coil D.A."/>
            <person name="Lang J.M."/>
            <person name="Eisen J.A."/>
            <person name="Alexiev A."/>
        </authorList>
    </citation>
    <scope>NUCLEOTIDE SEQUENCE [LARGE SCALE GENOMIC DNA]</scope>
    <source>
        <strain evidence="1 2">UCD-48B</strain>
    </source>
</reference>